<organism evidence="3 4">
    <name type="scientific">Puccinia graminis f. sp. tritici</name>
    <dbReference type="NCBI Taxonomy" id="56615"/>
    <lineage>
        <taxon>Eukaryota</taxon>
        <taxon>Fungi</taxon>
        <taxon>Dikarya</taxon>
        <taxon>Basidiomycota</taxon>
        <taxon>Pucciniomycotina</taxon>
        <taxon>Pucciniomycetes</taxon>
        <taxon>Pucciniales</taxon>
        <taxon>Pucciniaceae</taxon>
        <taxon>Puccinia</taxon>
    </lineage>
</organism>
<dbReference type="GO" id="GO:0005739">
    <property type="term" value="C:mitochondrion"/>
    <property type="evidence" value="ECO:0007669"/>
    <property type="project" value="TreeGrafter"/>
</dbReference>
<dbReference type="EMBL" id="VSWC01000132">
    <property type="protein sequence ID" value="KAA1079491.1"/>
    <property type="molecule type" value="Genomic_DNA"/>
</dbReference>
<name>A0A5B0MR98_PUCGR</name>
<feature type="region of interest" description="Disordered" evidence="2">
    <location>
        <begin position="89"/>
        <end position="126"/>
    </location>
</feature>
<dbReference type="GO" id="GO:0005634">
    <property type="term" value="C:nucleus"/>
    <property type="evidence" value="ECO:0007669"/>
    <property type="project" value="TreeGrafter"/>
</dbReference>
<dbReference type="InterPro" id="IPR019190">
    <property type="entry name" value="EXOV"/>
</dbReference>
<feature type="region of interest" description="Disordered" evidence="2">
    <location>
        <begin position="512"/>
        <end position="633"/>
    </location>
</feature>
<feature type="compositionally biased region" description="Acidic residues" evidence="2">
    <location>
        <begin position="45"/>
        <end position="64"/>
    </location>
</feature>
<dbReference type="OrthoDB" id="354769at2759"/>
<evidence type="ECO:0000256" key="1">
    <source>
        <dbReference type="ARBA" id="ARBA00009797"/>
    </source>
</evidence>
<feature type="compositionally biased region" description="Low complexity" evidence="2">
    <location>
        <begin position="1"/>
        <end position="23"/>
    </location>
</feature>
<feature type="compositionally biased region" description="Polar residues" evidence="2">
    <location>
        <begin position="515"/>
        <end position="528"/>
    </location>
</feature>
<comment type="similarity">
    <text evidence="1">Belongs to the EXO5 family.</text>
</comment>
<dbReference type="AlphaFoldDB" id="A0A5B0MR98"/>
<dbReference type="PANTHER" id="PTHR14464:SF4">
    <property type="entry name" value="EXONUCLEASE V"/>
    <property type="match status" value="1"/>
</dbReference>
<comment type="caution">
    <text evidence="3">The sequence shown here is derived from an EMBL/GenBank/DDBJ whole genome shotgun (WGS) entry which is preliminary data.</text>
</comment>
<feature type="compositionally biased region" description="Polar residues" evidence="2">
    <location>
        <begin position="96"/>
        <end position="111"/>
    </location>
</feature>
<reference evidence="3 4" key="1">
    <citation type="submission" date="2019-05" db="EMBL/GenBank/DDBJ databases">
        <title>Emergence of the Ug99 lineage of the wheat stem rust pathogen through somatic hybridization.</title>
        <authorList>
            <person name="Li F."/>
            <person name="Upadhyaya N.M."/>
            <person name="Sperschneider J."/>
            <person name="Matny O."/>
            <person name="Nguyen-Phuc H."/>
            <person name="Mago R."/>
            <person name="Raley C."/>
            <person name="Miller M.E."/>
            <person name="Silverstein K.A.T."/>
            <person name="Henningsen E."/>
            <person name="Hirsch C.D."/>
            <person name="Visser B."/>
            <person name="Pretorius Z.A."/>
            <person name="Steffenson B.J."/>
            <person name="Schwessinger B."/>
            <person name="Dodds P.N."/>
            <person name="Figueroa M."/>
        </authorList>
    </citation>
    <scope>NUCLEOTIDE SEQUENCE [LARGE SCALE GENOMIC DNA]</scope>
    <source>
        <strain evidence="3">21-0</strain>
    </source>
</reference>
<dbReference type="GO" id="GO:0045145">
    <property type="term" value="F:single-stranded DNA 5'-3' DNA exonuclease activity"/>
    <property type="evidence" value="ECO:0007669"/>
    <property type="project" value="InterPro"/>
</dbReference>
<dbReference type="PANTHER" id="PTHR14464">
    <property type="entry name" value="EXONUCLEASE V"/>
    <property type="match status" value="1"/>
</dbReference>
<dbReference type="Pfam" id="PF09810">
    <property type="entry name" value="Exo5"/>
    <property type="match status" value="1"/>
</dbReference>
<gene>
    <name evidence="3" type="ORF">PGT21_013106</name>
</gene>
<proteinExistence type="inferred from homology"/>
<evidence type="ECO:0000313" key="4">
    <source>
        <dbReference type="Proteomes" id="UP000324748"/>
    </source>
</evidence>
<evidence type="ECO:0008006" key="5">
    <source>
        <dbReference type="Google" id="ProtNLM"/>
    </source>
</evidence>
<evidence type="ECO:0000313" key="3">
    <source>
        <dbReference type="EMBL" id="KAA1079491.1"/>
    </source>
</evidence>
<keyword evidence="4" id="KW-1185">Reference proteome</keyword>
<dbReference type="Proteomes" id="UP000324748">
    <property type="component" value="Unassembled WGS sequence"/>
</dbReference>
<protein>
    <recommendedName>
        <fullName evidence="5">Exonuclease V</fullName>
    </recommendedName>
</protein>
<sequence length="706" mass="78396">MLNQSTTAKHSSKLLTTTTTTITKKTHQDKPHQQTTTTSTTEQQQQDDDDDDDQNDEEFDEPVWDEANLKTIQLIENKYYEDLQHITNPTKKKLQSDSSGSKTRVTSPSTINKEHEKKGTKKRRAPSHLDIQVIPESNDTINPTASQATHHLLSQRFISLKPSSKNNGLYQRFRAKRGFLSVSDLVSCLWCEVQVEYGLLGKRYLRPSQRPKSFISSSGVTINVNTKLVVSRQNILDGGIKVHSKLEKEVAPEKVKVQVTTQVDSWGLKVMNTIVSLSLLRSTGMMREIPVWGFIGGFFIQGIVDQIELIPGPTDRSSERVESGEKCRASLIDQGDSKGYFVRISDSKTTQGETLPPPEFTESARYQLMLYKYLYDQHASGSFDLERFASHLGLGLDEPFSRTFMEDAMPVLASIETDWSESSPASKPTTLRGIFGLYQHLISQIGVSHSTLEIVYRKRGTTRSNLSAKAHPSKKIKAVHNDESSIVKGIPTVDLTIPTPVVTCEHPSLVDPQLLDNSTPNTAASNDPQIDPALLSPQKAEIQPSQNRNTSPTKANSTRSSTSPPGSTEPKDPSEKPDVDASLVVPSRTERESLTPTSTSRLEAPQEKDTEDDPLLLALSPSSSSLDSLHPTKLDSSSKEIVGAFEFLFHPLEFFGFIHHTLSFWNGDSEPVGVDIKSSNKCSPCEFKESCEWRSKLSNQIIDSVL</sequence>
<feature type="region of interest" description="Disordered" evidence="2">
    <location>
        <begin position="1"/>
        <end position="68"/>
    </location>
</feature>
<evidence type="ECO:0000256" key="2">
    <source>
        <dbReference type="SAM" id="MobiDB-lite"/>
    </source>
</evidence>
<feature type="compositionally biased region" description="Basic and acidic residues" evidence="2">
    <location>
        <begin position="569"/>
        <end position="579"/>
    </location>
</feature>
<feature type="compositionally biased region" description="Polar residues" evidence="2">
    <location>
        <begin position="543"/>
        <end position="556"/>
    </location>
</feature>
<feature type="compositionally biased region" description="Low complexity" evidence="2">
    <location>
        <begin position="33"/>
        <end position="44"/>
    </location>
</feature>
<dbReference type="GO" id="GO:0036297">
    <property type="term" value="P:interstrand cross-link repair"/>
    <property type="evidence" value="ECO:0007669"/>
    <property type="project" value="TreeGrafter"/>
</dbReference>
<accession>A0A5B0MR98</accession>
<feature type="compositionally biased region" description="Low complexity" evidence="2">
    <location>
        <begin position="615"/>
        <end position="629"/>
    </location>
</feature>
<feature type="compositionally biased region" description="Low complexity" evidence="2">
    <location>
        <begin position="557"/>
        <end position="568"/>
    </location>
</feature>